<evidence type="ECO:0000256" key="2">
    <source>
        <dbReference type="ARBA" id="ARBA00022691"/>
    </source>
</evidence>
<dbReference type="PROSITE" id="PS51332">
    <property type="entry name" value="B12_BINDING"/>
    <property type="match status" value="1"/>
</dbReference>
<gene>
    <name evidence="7" type="ORF">S01H1_33840</name>
</gene>
<feature type="non-terminal residue" evidence="7">
    <location>
        <position position="203"/>
    </location>
</feature>
<comment type="caution">
    <text evidence="7">The sequence shown here is derived from an EMBL/GenBank/DDBJ whole genome shotgun (WGS) entry which is preliminary data.</text>
</comment>
<protein>
    <recommendedName>
        <fullName evidence="6">B12-binding domain-containing protein</fullName>
    </recommendedName>
</protein>
<dbReference type="GO" id="GO:0051536">
    <property type="term" value="F:iron-sulfur cluster binding"/>
    <property type="evidence" value="ECO:0007669"/>
    <property type="project" value="UniProtKB-KW"/>
</dbReference>
<dbReference type="CDD" id="cd02068">
    <property type="entry name" value="radical_SAM_B12_BD"/>
    <property type="match status" value="1"/>
</dbReference>
<evidence type="ECO:0000256" key="4">
    <source>
        <dbReference type="ARBA" id="ARBA00023004"/>
    </source>
</evidence>
<dbReference type="PANTHER" id="PTHR43409">
    <property type="entry name" value="ANAEROBIC MAGNESIUM-PROTOPORPHYRIN IX MONOMETHYL ESTER CYCLASE-RELATED"/>
    <property type="match status" value="1"/>
</dbReference>
<dbReference type="Pfam" id="PF02310">
    <property type="entry name" value="B12-binding"/>
    <property type="match status" value="1"/>
</dbReference>
<comment type="cofactor">
    <cofactor evidence="1">
        <name>[4Fe-4S] cluster</name>
        <dbReference type="ChEBI" id="CHEBI:49883"/>
    </cofactor>
</comment>
<dbReference type="GO" id="GO:0046872">
    <property type="term" value="F:metal ion binding"/>
    <property type="evidence" value="ECO:0007669"/>
    <property type="project" value="UniProtKB-KW"/>
</dbReference>
<name>X0WKX8_9ZZZZ</name>
<dbReference type="PANTHER" id="PTHR43409:SF7">
    <property type="entry name" value="BLL1977 PROTEIN"/>
    <property type="match status" value="1"/>
</dbReference>
<organism evidence="7">
    <name type="scientific">marine sediment metagenome</name>
    <dbReference type="NCBI Taxonomy" id="412755"/>
    <lineage>
        <taxon>unclassified sequences</taxon>
        <taxon>metagenomes</taxon>
        <taxon>ecological metagenomes</taxon>
    </lineage>
</organism>
<dbReference type="AlphaFoldDB" id="X0WKX8"/>
<evidence type="ECO:0000313" key="7">
    <source>
        <dbReference type="EMBL" id="GAG13346.1"/>
    </source>
</evidence>
<evidence type="ECO:0000256" key="3">
    <source>
        <dbReference type="ARBA" id="ARBA00022723"/>
    </source>
</evidence>
<reference evidence="7" key="1">
    <citation type="journal article" date="2014" name="Front. Microbiol.">
        <title>High frequency of phylogenetically diverse reductive dehalogenase-homologous genes in deep subseafloor sedimentary metagenomes.</title>
        <authorList>
            <person name="Kawai M."/>
            <person name="Futagami T."/>
            <person name="Toyoda A."/>
            <person name="Takaki Y."/>
            <person name="Nishi S."/>
            <person name="Hori S."/>
            <person name="Arai W."/>
            <person name="Tsubouchi T."/>
            <person name="Morono Y."/>
            <person name="Uchiyama I."/>
            <person name="Ito T."/>
            <person name="Fujiyama A."/>
            <person name="Inagaki F."/>
            <person name="Takami H."/>
        </authorList>
    </citation>
    <scope>NUCLEOTIDE SEQUENCE</scope>
    <source>
        <strain evidence="7">Expedition CK06-06</strain>
    </source>
</reference>
<keyword evidence="2" id="KW-0949">S-adenosyl-L-methionine</keyword>
<keyword evidence="5" id="KW-0411">Iron-sulfur</keyword>
<dbReference type="InterPro" id="IPR006158">
    <property type="entry name" value="Cobalamin-bd"/>
</dbReference>
<dbReference type="GO" id="GO:0031419">
    <property type="term" value="F:cobalamin binding"/>
    <property type="evidence" value="ECO:0007669"/>
    <property type="project" value="InterPro"/>
</dbReference>
<dbReference type="InterPro" id="IPR051198">
    <property type="entry name" value="BchE-like"/>
</dbReference>
<keyword evidence="4" id="KW-0408">Iron</keyword>
<evidence type="ECO:0000259" key="6">
    <source>
        <dbReference type="PROSITE" id="PS51332"/>
    </source>
</evidence>
<dbReference type="EMBL" id="BARS01021029">
    <property type="protein sequence ID" value="GAG13346.1"/>
    <property type="molecule type" value="Genomic_DNA"/>
</dbReference>
<evidence type="ECO:0000256" key="5">
    <source>
        <dbReference type="ARBA" id="ARBA00023014"/>
    </source>
</evidence>
<sequence length="203" mass="22736">MNVVLADMPKKERDYNLTYPSLSITYLIGYAREYFGQDKHSFHYLEGNCSLKEHLATLEKLKPHVYGTTITAPVSELAYATICAVHEKFPNVKIICGGPHATAAPEHVLEHAPVDGCVIGEGEVTFVELLEHFQGTGKPLKEIDGIAYRDENGQVVRTPKRAFIRDIDTIPFPAWDLVKNFNAYPGMHFRKASPQSYILCSRG</sequence>
<dbReference type="GO" id="GO:0005829">
    <property type="term" value="C:cytosol"/>
    <property type="evidence" value="ECO:0007669"/>
    <property type="project" value="TreeGrafter"/>
</dbReference>
<feature type="domain" description="B12-binding" evidence="6">
    <location>
        <begin position="1"/>
        <end position="140"/>
    </location>
</feature>
<proteinExistence type="predicted"/>
<evidence type="ECO:0000256" key="1">
    <source>
        <dbReference type="ARBA" id="ARBA00001966"/>
    </source>
</evidence>
<keyword evidence="3" id="KW-0479">Metal-binding</keyword>
<dbReference type="Gene3D" id="3.40.50.280">
    <property type="entry name" value="Cobalamin-binding domain"/>
    <property type="match status" value="1"/>
</dbReference>
<accession>X0WKX8</accession>